<evidence type="ECO:0000256" key="6">
    <source>
        <dbReference type="ARBA" id="ARBA00022989"/>
    </source>
</evidence>
<dbReference type="EMBL" id="CP042430">
    <property type="protein sequence ID" value="QEC46836.1"/>
    <property type="molecule type" value="Genomic_DNA"/>
</dbReference>
<evidence type="ECO:0000256" key="3">
    <source>
        <dbReference type="ARBA" id="ARBA00007971"/>
    </source>
</evidence>
<keyword evidence="13" id="KW-0966">Cell projection</keyword>
<dbReference type="PANTHER" id="PTHR30046:SF0">
    <property type="entry name" value="FLAGELLAR M-RING PROTEIN"/>
    <property type="match status" value="1"/>
</dbReference>
<dbReference type="GO" id="GO:0071973">
    <property type="term" value="P:bacterial-type flagellum-dependent cell motility"/>
    <property type="evidence" value="ECO:0007669"/>
    <property type="project" value="InterPro"/>
</dbReference>
<evidence type="ECO:0000256" key="9">
    <source>
        <dbReference type="PIRNR" id="PIRNR004862"/>
    </source>
</evidence>
<evidence type="ECO:0000256" key="4">
    <source>
        <dbReference type="ARBA" id="ARBA00022475"/>
    </source>
</evidence>
<evidence type="ECO:0000256" key="7">
    <source>
        <dbReference type="ARBA" id="ARBA00023136"/>
    </source>
</evidence>
<feature type="domain" description="Flagellar M-ring C-terminal" evidence="12">
    <location>
        <begin position="242"/>
        <end position="395"/>
    </location>
</feature>
<dbReference type="Gene3D" id="3.30.300.30">
    <property type="match status" value="1"/>
</dbReference>
<dbReference type="PIRSF" id="PIRSF004862">
    <property type="entry name" value="FliF"/>
    <property type="match status" value="1"/>
</dbReference>
<dbReference type="NCBIfam" id="TIGR00206">
    <property type="entry name" value="fliF"/>
    <property type="match status" value="1"/>
</dbReference>
<evidence type="ECO:0000259" key="11">
    <source>
        <dbReference type="Pfam" id="PF01514"/>
    </source>
</evidence>
<dbReference type="InterPro" id="IPR045851">
    <property type="entry name" value="AMP-bd_C_sf"/>
</dbReference>
<keyword evidence="13" id="KW-0969">Cilium</keyword>
<dbReference type="InterPro" id="IPR000067">
    <property type="entry name" value="FlgMring_FliF"/>
</dbReference>
<dbReference type="InterPro" id="IPR006182">
    <property type="entry name" value="FliF_N_dom"/>
</dbReference>
<evidence type="ECO:0000256" key="10">
    <source>
        <dbReference type="SAM" id="Phobius"/>
    </source>
</evidence>
<comment type="function">
    <text evidence="9">The M ring may be actively involved in energy transduction.</text>
</comment>
<name>A0A5B8U1H2_9ACTN</name>
<keyword evidence="8 9" id="KW-0975">Bacterial flagellum</keyword>
<keyword evidence="13" id="KW-0282">Flagellum</keyword>
<keyword evidence="6 10" id="KW-1133">Transmembrane helix</keyword>
<evidence type="ECO:0000313" key="13">
    <source>
        <dbReference type="EMBL" id="QEC46836.1"/>
    </source>
</evidence>
<dbReference type="GO" id="GO:0003774">
    <property type="term" value="F:cytoskeletal motor activity"/>
    <property type="evidence" value="ECO:0007669"/>
    <property type="project" value="InterPro"/>
</dbReference>
<evidence type="ECO:0000259" key="12">
    <source>
        <dbReference type="Pfam" id="PF08345"/>
    </source>
</evidence>
<evidence type="ECO:0000256" key="8">
    <source>
        <dbReference type="ARBA" id="ARBA00023143"/>
    </source>
</evidence>
<evidence type="ECO:0000256" key="5">
    <source>
        <dbReference type="ARBA" id="ARBA00022692"/>
    </source>
</evidence>
<dbReference type="InterPro" id="IPR043427">
    <property type="entry name" value="YscJ/FliF"/>
</dbReference>
<dbReference type="PANTHER" id="PTHR30046">
    <property type="entry name" value="FLAGELLAR M-RING PROTEIN"/>
    <property type="match status" value="1"/>
</dbReference>
<gene>
    <name evidence="13" type="primary">fliF</name>
    <name evidence="13" type="ORF">FSW04_04030</name>
</gene>
<evidence type="ECO:0000256" key="1">
    <source>
        <dbReference type="ARBA" id="ARBA00004117"/>
    </source>
</evidence>
<keyword evidence="14" id="KW-1185">Reference proteome</keyword>
<dbReference type="GO" id="GO:0005886">
    <property type="term" value="C:plasma membrane"/>
    <property type="evidence" value="ECO:0007669"/>
    <property type="project" value="UniProtKB-SubCell"/>
</dbReference>
<feature type="transmembrane region" description="Helical" evidence="10">
    <location>
        <begin position="412"/>
        <end position="433"/>
    </location>
</feature>
<accession>A0A5B8U1H2</accession>
<dbReference type="Proteomes" id="UP000321805">
    <property type="component" value="Chromosome"/>
</dbReference>
<feature type="domain" description="Flagellar M-ring N-terminal" evidence="11">
    <location>
        <begin position="35"/>
        <end position="207"/>
    </location>
</feature>
<proteinExistence type="inferred from homology"/>
<dbReference type="Pfam" id="PF01514">
    <property type="entry name" value="YscJ_FliF"/>
    <property type="match status" value="1"/>
</dbReference>
<dbReference type="InterPro" id="IPR013556">
    <property type="entry name" value="Flag_M-ring_C"/>
</dbReference>
<keyword evidence="5 10" id="KW-0812">Transmembrane</keyword>
<sequence>MALLNSMSTKGKLTLAGCALAFLAAAVLIMKMAGAPSYTTVMTGVDPAKASQITAALSAVGVSSEIQNGGTAIAVQKGKETLAATTLAAKGLNSTSTQPGFEILDKQKLGASSQQQQIAYQRGLEGTIANTVSQIQGASGAQVHLTLPQDNLFADESRGATAAVLLPNDGSALDGNAVRGIANLVASSVPGLKASAVTITDGSGAMLWPAADGGSDSGGLPAKTAAETRYNLASESDLQSLLDRTLGPGKAQVEVHSDLNVDKIDQQALTYGTKGVPQTEKKQTETLTGAGAGAAAGAAGTASNLPGYAAGSATGGSAKNNYKNTTTDSAFAIDKKITKTTVAPGAVNNLQVSVLVDKNAKLAAADITALNKTLSSAAGIQAKRGDVLTINQVAFAKQPAAAKAAGLPIPPAFAGILKGVGIGLGALMFLFFVTRHLRKRERETLTDEPSWLRQLEAHRPTLEIPESMLSPAGEAMPPVANGDPRRQQLETLISQDPERVATHLRQWITEDAH</sequence>
<dbReference type="Pfam" id="PF08345">
    <property type="entry name" value="YscJ_FliF_C"/>
    <property type="match status" value="1"/>
</dbReference>
<dbReference type="OrthoDB" id="9807026at2"/>
<dbReference type="RefSeq" id="WP_146916514.1">
    <property type="nucleotide sequence ID" value="NZ_CP042430.1"/>
</dbReference>
<evidence type="ECO:0000313" key="14">
    <source>
        <dbReference type="Proteomes" id="UP000321805"/>
    </source>
</evidence>
<dbReference type="GO" id="GO:0009431">
    <property type="term" value="C:bacterial-type flagellum basal body, MS ring"/>
    <property type="evidence" value="ECO:0007669"/>
    <property type="project" value="InterPro"/>
</dbReference>
<dbReference type="AlphaFoldDB" id="A0A5B8U1H2"/>
<evidence type="ECO:0000256" key="2">
    <source>
        <dbReference type="ARBA" id="ARBA00004651"/>
    </source>
</evidence>
<comment type="subcellular location">
    <subcellularLocation>
        <location evidence="1 9">Bacterial flagellum basal body</location>
    </subcellularLocation>
    <subcellularLocation>
        <location evidence="2">Cell membrane</location>
        <topology evidence="2">Multi-pass membrane protein</topology>
    </subcellularLocation>
</comment>
<comment type="similarity">
    <text evidence="3 9">Belongs to the FliF family.</text>
</comment>
<organism evidence="13 14">
    <name type="scientific">Baekduia soli</name>
    <dbReference type="NCBI Taxonomy" id="496014"/>
    <lineage>
        <taxon>Bacteria</taxon>
        <taxon>Bacillati</taxon>
        <taxon>Actinomycetota</taxon>
        <taxon>Thermoleophilia</taxon>
        <taxon>Solirubrobacterales</taxon>
        <taxon>Baekduiaceae</taxon>
        <taxon>Baekduia</taxon>
    </lineage>
</organism>
<keyword evidence="4" id="KW-1003">Cell membrane</keyword>
<dbReference type="KEGG" id="bsol:FSW04_04030"/>
<reference evidence="13 14" key="1">
    <citation type="journal article" date="2018" name="J. Microbiol.">
        <title>Baekduia soli gen. nov., sp. nov., a novel bacterium isolated from the soil of Baekdu Mountain and proposal of a novel family name, Baekduiaceae fam. nov.</title>
        <authorList>
            <person name="An D.S."/>
            <person name="Siddiqi M.Z."/>
            <person name="Kim K.H."/>
            <person name="Yu H.S."/>
            <person name="Im W.T."/>
        </authorList>
    </citation>
    <scope>NUCLEOTIDE SEQUENCE [LARGE SCALE GENOMIC DNA]</scope>
    <source>
        <strain evidence="13 14">BR7-21</strain>
    </source>
</reference>
<protein>
    <recommendedName>
        <fullName evidence="9">Flagellar M-ring protein</fullName>
    </recommendedName>
</protein>
<keyword evidence="7 10" id="KW-0472">Membrane</keyword>
<dbReference type="PRINTS" id="PR01009">
    <property type="entry name" value="FLGMRINGFLIF"/>
</dbReference>